<name>A0AAW8J7Z8_9GAMM</name>
<dbReference type="EC" id="2.7.7.-" evidence="2"/>
<protein>
    <submittedName>
        <fullName evidence="2">Nucleotidyltransferase domain-containing protein</fullName>
        <ecNumber evidence="2">2.7.7.-</ecNumber>
    </submittedName>
</protein>
<evidence type="ECO:0000313" key="2">
    <source>
        <dbReference type="EMBL" id="MDQ8934690.1"/>
    </source>
</evidence>
<dbReference type="AlphaFoldDB" id="A0AAW8J7Z8"/>
<comment type="caution">
    <text evidence="2">The sequence shown here is derived from an EMBL/GenBank/DDBJ whole genome shotgun (WGS) entry which is preliminary data.</text>
</comment>
<evidence type="ECO:0000313" key="3">
    <source>
        <dbReference type="Proteomes" id="UP001243844"/>
    </source>
</evidence>
<dbReference type="InterPro" id="IPR002934">
    <property type="entry name" value="Polymerase_NTP_transf_dom"/>
</dbReference>
<dbReference type="EMBL" id="JAVIDL010000004">
    <property type="protein sequence ID" value="MDQ8934690.1"/>
    <property type="molecule type" value="Genomic_DNA"/>
</dbReference>
<dbReference type="RefSeq" id="WP_308980989.1">
    <property type="nucleotide sequence ID" value="NZ_JAVIDL010000004.1"/>
</dbReference>
<dbReference type="GO" id="GO:0016779">
    <property type="term" value="F:nucleotidyltransferase activity"/>
    <property type="evidence" value="ECO:0007669"/>
    <property type="project" value="UniProtKB-KW"/>
</dbReference>
<keyword evidence="2" id="KW-0808">Transferase</keyword>
<proteinExistence type="predicted"/>
<reference evidence="2" key="1">
    <citation type="submission" date="2023-08" db="EMBL/GenBank/DDBJ databases">
        <title>Emergence of clinically-relevant ST2 carbapenem-resistant Acinetobacter baumannii strains in hospital sewages in Zhejiang, East of China.</title>
        <authorList>
            <person name="Kaichao C."/>
            <person name="Zhang R."/>
        </authorList>
    </citation>
    <scope>NUCLEOTIDE SEQUENCE</scope>
    <source>
        <strain evidence="2">M-RB-37</strain>
    </source>
</reference>
<dbReference type="Proteomes" id="UP001243844">
    <property type="component" value="Unassembled WGS sequence"/>
</dbReference>
<organism evidence="2 3">
    <name type="scientific">Acinetobacter rudis</name>
    <dbReference type="NCBI Taxonomy" id="632955"/>
    <lineage>
        <taxon>Bacteria</taxon>
        <taxon>Pseudomonadati</taxon>
        <taxon>Pseudomonadota</taxon>
        <taxon>Gammaproteobacteria</taxon>
        <taxon>Moraxellales</taxon>
        <taxon>Moraxellaceae</taxon>
        <taxon>Acinetobacter</taxon>
    </lineage>
</organism>
<dbReference type="SUPFAM" id="SSF81301">
    <property type="entry name" value="Nucleotidyltransferase"/>
    <property type="match status" value="1"/>
</dbReference>
<sequence>MKNTIIQNTFKPVLEDVIQACVLTYHQDVHSIYVYGSVAKGTAKIGYSDLDICILFKVVKTEQEQQLIEIQQKILKKYAFLPKIDFDIGYVDEVLLEKNELYWGAWIKFFCVNIYGKDLSSNFTQVEISPKVIQLINSGYEKEISQYLLTLKHNKKDKIELLNIKNSLIKRMIRLLPLTLSQLDITTWPLSIEETIKQAIQAHPEQKNDILYLNEQLNSNNMADSILIKNLTDIYTWIVEHIIE</sequence>
<evidence type="ECO:0000259" key="1">
    <source>
        <dbReference type="Pfam" id="PF01909"/>
    </source>
</evidence>
<dbReference type="Pfam" id="PF01909">
    <property type="entry name" value="NTP_transf_2"/>
    <property type="match status" value="1"/>
</dbReference>
<accession>A0AAW8J7Z8</accession>
<keyword evidence="2" id="KW-0548">Nucleotidyltransferase</keyword>
<gene>
    <name evidence="2" type="ORF">RFH47_02925</name>
</gene>
<dbReference type="CDD" id="cd05403">
    <property type="entry name" value="NT_KNTase_like"/>
    <property type="match status" value="1"/>
</dbReference>
<feature type="domain" description="Polymerase nucleotidyl transferase" evidence="1">
    <location>
        <begin position="26"/>
        <end position="86"/>
    </location>
</feature>
<dbReference type="PROSITE" id="PS50152">
    <property type="entry name" value="25A_SYNTH_3"/>
    <property type="match status" value="1"/>
</dbReference>
<dbReference type="Gene3D" id="3.30.460.10">
    <property type="entry name" value="Beta Polymerase, domain 2"/>
    <property type="match status" value="1"/>
</dbReference>
<dbReference type="InterPro" id="IPR043519">
    <property type="entry name" value="NT_sf"/>
</dbReference>